<dbReference type="EMBL" id="RSAS01000432">
    <property type="protein sequence ID" value="RRR71717.1"/>
    <property type="molecule type" value="Genomic_DNA"/>
</dbReference>
<dbReference type="Proteomes" id="UP000280307">
    <property type="component" value="Unassembled WGS sequence"/>
</dbReference>
<organism evidence="2 3">
    <name type="scientific">Candidatus Viridilinea halotolerans</name>
    <dbReference type="NCBI Taxonomy" id="2491704"/>
    <lineage>
        <taxon>Bacteria</taxon>
        <taxon>Bacillati</taxon>
        <taxon>Chloroflexota</taxon>
        <taxon>Chloroflexia</taxon>
        <taxon>Chloroflexales</taxon>
        <taxon>Chloroflexineae</taxon>
        <taxon>Oscillochloridaceae</taxon>
        <taxon>Candidatus Viridilinea</taxon>
    </lineage>
</organism>
<accession>A0A426TZF9</accession>
<keyword evidence="1" id="KW-0472">Membrane</keyword>
<evidence type="ECO:0000313" key="2">
    <source>
        <dbReference type="EMBL" id="RRR71717.1"/>
    </source>
</evidence>
<keyword evidence="1" id="KW-1133">Transmembrane helix</keyword>
<dbReference type="AlphaFoldDB" id="A0A426TZF9"/>
<feature type="transmembrane region" description="Helical" evidence="1">
    <location>
        <begin position="51"/>
        <end position="76"/>
    </location>
</feature>
<protein>
    <recommendedName>
        <fullName evidence="4">DUF996 domain-containing protein</fullName>
    </recommendedName>
</protein>
<evidence type="ECO:0008006" key="4">
    <source>
        <dbReference type="Google" id="ProtNLM"/>
    </source>
</evidence>
<keyword evidence="1" id="KW-0812">Transmembrane</keyword>
<reference evidence="2 3" key="1">
    <citation type="submission" date="2018-12" db="EMBL/GenBank/DDBJ databases">
        <title>Genome Sequence of Candidatus Viridilinea halotolerans isolated from saline sulfide-rich spring.</title>
        <authorList>
            <person name="Grouzdev D.S."/>
            <person name="Burganskaya E.I."/>
            <person name="Krutkina M.S."/>
            <person name="Sukhacheva M.V."/>
            <person name="Gorlenko V.M."/>
        </authorList>
    </citation>
    <scope>NUCLEOTIDE SEQUENCE [LARGE SCALE GENOMIC DNA]</scope>
    <source>
        <strain evidence="2">Chok-6</strain>
    </source>
</reference>
<sequence>MVFILGVLIALGSAGLFGALGLLTLWGGIVTLRTELPRDYLRTQASGATRFTTLTLVGVPLVLTALFGIIIALRFLQVAFGMA</sequence>
<proteinExistence type="predicted"/>
<evidence type="ECO:0000256" key="1">
    <source>
        <dbReference type="SAM" id="Phobius"/>
    </source>
</evidence>
<name>A0A426TZF9_9CHLR</name>
<comment type="caution">
    <text evidence="2">The sequence shown here is derived from an EMBL/GenBank/DDBJ whole genome shotgun (WGS) entry which is preliminary data.</text>
</comment>
<evidence type="ECO:0000313" key="3">
    <source>
        <dbReference type="Proteomes" id="UP000280307"/>
    </source>
</evidence>
<gene>
    <name evidence="2" type="ORF">EI684_11180</name>
</gene>